<dbReference type="InterPro" id="IPR038765">
    <property type="entry name" value="Papain-like_cys_pep_sf"/>
</dbReference>
<reference evidence="2 3" key="2">
    <citation type="journal article" date="2015" name="Syst. Appl. Microbiol.">
        <title>Nitrincola nitratireducens sp. nov. isolated from a haloalkaline crater lake.</title>
        <authorList>
            <person name="Singh A."/>
            <person name="Vaidya B."/>
            <person name="Tanuku N.R."/>
            <person name="Pinnaka A.K."/>
        </authorList>
    </citation>
    <scope>NUCLEOTIDE SEQUENCE [LARGE SCALE GENOMIC DNA]</scope>
    <source>
        <strain evidence="2 3">AK23</strain>
    </source>
</reference>
<dbReference type="SUPFAM" id="SSF54001">
    <property type="entry name" value="Cysteine proteinases"/>
    <property type="match status" value="1"/>
</dbReference>
<organism evidence="2 3">
    <name type="scientific">Nitrincola nitratireducens</name>
    <dbReference type="NCBI Taxonomy" id="1229521"/>
    <lineage>
        <taxon>Bacteria</taxon>
        <taxon>Pseudomonadati</taxon>
        <taxon>Pseudomonadota</taxon>
        <taxon>Gammaproteobacteria</taxon>
        <taxon>Oceanospirillales</taxon>
        <taxon>Oceanospirillaceae</taxon>
        <taxon>Nitrincola</taxon>
    </lineage>
</organism>
<dbReference type="Pfam" id="PF01841">
    <property type="entry name" value="Transglut_core"/>
    <property type="match status" value="1"/>
</dbReference>
<keyword evidence="3" id="KW-1185">Reference proteome</keyword>
<dbReference type="PANTHER" id="PTHR33490">
    <property type="entry name" value="BLR5614 PROTEIN-RELATED"/>
    <property type="match status" value="1"/>
</dbReference>
<dbReference type="RefSeq" id="WP_036514072.1">
    <property type="nucleotide sequence ID" value="NZ_AONB01000025.1"/>
</dbReference>
<dbReference type="PANTHER" id="PTHR33490:SF7">
    <property type="entry name" value="BLR2979 PROTEIN"/>
    <property type="match status" value="1"/>
</dbReference>
<dbReference type="InterPro" id="IPR013589">
    <property type="entry name" value="Bac_transglu_N"/>
</dbReference>
<evidence type="ECO:0000259" key="1">
    <source>
        <dbReference type="SMART" id="SM00460"/>
    </source>
</evidence>
<sequence length="305" mass="34107">MKYELRHTTRYDYSGDVTLSHNEARLLPRIMPWQEVESAELSISPAPVRLRERSDFFGNRVNYFSMQDLHNTLEVTASSIITTSARPFPPTDLNQTWESAVDLLKTGHNTLDTYIDQAHLEAKLFTLDSDFIRHDALLAEYARASFTSKRSLIDAVIAFNQQIFSDFIYDPEHTTIATPILDVLASRRGVCQDFAHLAIGCLRSLGLAARYMSGYMETLPPPGQEKLQGADATHAWLAVYIPKWGWLEIDPTNGCLPDERYIILGWGRDFADVTPLKGVMTGGGNDFLSVAVDVIPLPRADANAA</sequence>
<dbReference type="STRING" id="1229521.D791_03679"/>
<dbReference type="EMBL" id="AONB01000025">
    <property type="protein sequence ID" value="EXJ09396.1"/>
    <property type="molecule type" value="Genomic_DNA"/>
</dbReference>
<dbReference type="Proteomes" id="UP000019464">
    <property type="component" value="Unassembled WGS sequence"/>
</dbReference>
<dbReference type="AlphaFoldDB" id="W9UXG3"/>
<dbReference type="InterPro" id="IPR002931">
    <property type="entry name" value="Transglutaminase-like"/>
</dbReference>
<accession>W9UXG3</accession>
<comment type="caution">
    <text evidence="2">The sequence shown here is derived from an EMBL/GenBank/DDBJ whole genome shotgun (WGS) entry which is preliminary data.</text>
</comment>
<dbReference type="OrthoDB" id="5438043at2"/>
<proteinExistence type="predicted"/>
<feature type="domain" description="Transglutaminase-like" evidence="1">
    <location>
        <begin position="183"/>
        <end position="253"/>
    </location>
</feature>
<evidence type="ECO:0000313" key="2">
    <source>
        <dbReference type="EMBL" id="EXJ09396.1"/>
    </source>
</evidence>
<name>W9UXG3_9GAMM</name>
<protein>
    <recommendedName>
        <fullName evidence="1">Transglutaminase-like domain-containing protein</fullName>
    </recommendedName>
</protein>
<gene>
    <name evidence="2" type="ORF">D791_03679</name>
</gene>
<reference evidence="3" key="1">
    <citation type="submission" date="2012-11" db="EMBL/GenBank/DDBJ databases">
        <authorList>
            <person name="Singh A."/>
            <person name="Pinnaka A.K."/>
            <person name="Vaidya B."/>
        </authorList>
    </citation>
    <scope>NUCLEOTIDE SEQUENCE [LARGE SCALE GENOMIC DNA]</scope>
    <source>
        <strain evidence="3">AK23</strain>
    </source>
</reference>
<dbReference type="SMART" id="SM00460">
    <property type="entry name" value="TGc"/>
    <property type="match status" value="1"/>
</dbReference>
<dbReference type="PATRIC" id="fig|1229521.3.peg.3708"/>
<evidence type="ECO:0000313" key="3">
    <source>
        <dbReference type="Proteomes" id="UP000019464"/>
    </source>
</evidence>
<dbReference type="Gene3D" id="3.10.620.30">
    <property type="match status" value="1"/>
</dbReference>
<dbReference type="Pfam" id="PF08379">
    <property type="entry name" value="Bact_transglu_N"/>
    <property type="match status" value="1"/>
</dbReference>